<name>A0A2T6ZVW7_TUBBO</name>
<feature type="transmembrane region" description="Helical" evidence="2">
    <location>
        <begin position="32"/>
        <end position="53"/>
    </location>
</feature>
<evidence type="ECO:0000313" key="3">
    <source>
        <dbReference type="EMBL" id="PUU79631.1"/>
    </source>
</evidence>
<evidence type="ECO:0000256" key="2">
    <source>
        <dbReference type="SAM" id="Phobius"/>
    </source>
</evidence>
<feature type="transmembrane region" description="Helical" evidence="2">
    <location>
        <begin position="65"/>
        <end position="82"/>
    </location>
</feature>
<keyword evidence="2" id="KW-0812">Transmembrane</keyword>
<sequence length="196" mass="22473">MIWCICSPSQAYLPHYILGNRYVRRRSFDPRILVRTPFAIAFVILSLFSLWLGTTTASIPINDKFLHYAVFFILTTSFYWILDTSRRRVFNLTFFICTLFLSTSSEFLQTLLSVRKFDPWDILADIFGSLSALAICTWYHKRMLERKRQAKGYQGVAVDEGDELADLEAAIADREFELSGDEGEEEEDPGAGRGGK</sequence>
<evidence type="ECO:0000313" key="4">
    <source>
        <dbReference type="Proteomes" id="UP000244722"/>
    </source>
</evidence>
<dbReference type="AlphaFoldDB" id="A0A2T6ZVW7"/>
<protein>
    <recommendedName>
        <fullName evidence="5">VanZ-like domain-containing protein</fullName>
    </recommendedName>
</protein>
<gene>
    <name evidence="3" type="ORF">B9Z19DRAFT_1100688</name>
</gene>
<feature type="compositionally biased region" description="Acidic residues" evidence="1">
    <location>
        <begin position="178"/>
        <end position="189"/>
    </location>
</feature>
<evidence type="ECO:0000256" key="1">
    <source>
        <dbReference type="SAM" id="MobiDB-lite"/>
    </source>
</evidence>
<feature type="transmembrane region" description="Helical" evidence="2">
    <location>
        <begin position="89"/>
        <end position="108"/>
    </location>
</feature>
<reference evidence="3 4" key="1">
    <citation type="submission" date="2017-04" db="EMBL/GenBank/DDBJ databases">
        <title>Draft genome sequence of Tuber borchii Vittad., a whitish edible truffle.</title>
        <authorList>
            <consortium name="DOE Joint Genome Institute"/>
            <person name="Murat C."/>
            <person name="Kuo A."/>
            <person name="Barry K.W."/>
            <person name="Clum A."/>
            <person name="Dockter R.B."/>
            <person name="Fauchery L."/>
            <person name="Iotti M."/>
            <person name="Kohler A."/>
            <person name="Labutti K."/>
            <person name="Lindquist E.A."/>
            <person name="Lipzen A."/>
            <person name="Ohm R.A."/>
            <person name="Wang M."/>
            <person name="Grigoriev I.V."/>
            <person name="Zambonelli A."/>
            <person name="Martin F.M."/>
        </authorList>
    </citation>
    <scope>NUCLEOTIDE SEQUENCE [LARGE SCALE GENOMIC DNA]</scope>
    <source>
        <strain evidence="3 4">Tbo3840</strain>
    </source>
</reference>
<dbReference type="OrthoDB" id="63581at2759"/>
<dbReference type="NCBIfam" id="NF037970">
    <property type="entry name" value="vanZ_1"/>
    <property type="match status" value="1"/>
</dbReference>
<dbReference type="Proteomes" id="UP000244722">
    <property type="component" value="Unassembled WGS sequence"/>
</dbReference>
<keyword evidence="2" id="KW-1133">Transmembrane helix</keyword>
<accession>A0A2T6ZVW7</accession>
<keyword evidence="2" id="KW-0472">Membrane</keyword>
<feature type="region of interest" description="Disordered" evidence="1">
    <location>
        <begin position="175"/>
        <end position="196"/>
    </location>
</feature>
<dbReference type="PANTHER" id="PTHR28008">
    <property type="entry name" value="DOMAIN PROTEIN, PUTATIVE (AFU_ORTHOLOGUE AFUA_3G10980)-RELATED"/>
    <property type="match status" value="1"/>
</dbReference>
<comment type="caution">
    <text evidence="3">The sequence shown here is derived from an EMBL/GenBank/DDBJ whole genome shotgun (WGS) entry which is preliminary data.</text>
</comment>
<dbReference type="EMBL" id="NESQ01000085">
    <property type="protein sequence ID" value="PUU79631.1"/>
    <property type="molecule type" value="Genomic_DNA"/>
</dbReference>
<proteinExistence type="predicted"/>
<keyword evidence="4" id="KW-1185">Reference proteome</keyword>
<dbReference type="PANTHER" id="PTHR28008:SF1">
    <property type="entry name" value="DOMAIN PROTEIN, PUTATIVE (AFU_ORTHOLOGUE AFUA_3G10980)-RELATED"/>
    <property type="match status" value="1"/>
</dbReference>
<evidence type="ECO:0008006" key="5">
    <source>
        <dbReference type="Google" id="ProtNLM"/>
    </source>
</evidence>
<feature type="transmembrane region" description="Helical" evidence="2">
    <location>
        <begin position="120"/>
        <end position="139"/>
    </location>
</feature>
<organism evidence="3 4">
    <name type="scientific">Tuber borchii</name>
    <name type="common">White truffle</name>
    <dbReference type="NCBI Taxonomy" id="42251"/>
    <lineage>
        <taxon>Eukaryota</taxon>
        <taxon>Fungi</taxon>
        <taxon>Dikarya</taxon>
        <taxon>Ascomycota</taxon>
        <taxon>Pezizomycotina</taxon>
        <taxon>Pezizomycetes</taxon>
        <taxon>Pezizales</taxon>
        <taxon>Tuberaceae</taxon>
        <taxon>Tuber</taxon>
    </lineage>
</organism>